<dbReference type="EC" id="2.1.2.2" evidence="4"/>
<reference evidence="7 8" key="2">
    <citation type="submission" date="2020-02" db="EMBL/GenBank/DDBJ databases">
        <title>Erythrobacter dongmakensis sp. nov., isolated from a tidal mudflat.</title>
        <authorList>
            <person name="Kim I.S."/>
        </authorList>
    </citation>
    <scope>NUCLEOTIDE SEQUENCE [LARGE SCALE GENOMIC DNA]</scope>
    <source>
        <strain evidence="7 8">GH3-10</strain>
    </source>
</reference>
<feature type="domain" description="Formyl transferase N-terminal" evidence="6">
    <location>
        <begin position="26"/>
        <end position="204"/>
    </location>
</feature>
<comment type="pathway">
    <text evidence="1 4">Purine metabolism; IMP biosynthesis via de novo pathway; N(2)-formyl-N(1)-(5-phospho-D-ribosyl)glycinamide from N(1)-(5-phospho-D-ribosyl)glycinamide (10-formyl THF route): step 1/1.</text>
</comment>
<comment type="caution">
    <text evidence="4">Lacks conserved residue(s) required for the propagation of feature annotation.</text>
</comment>
<dbReference type="PANTHER" id="PTHR43369">
    <property type="entry name" value="PHOSPHORIBOSYLGLYCINAMIDE FORMYLTRANSFERASE"/>
    <property type="match status" value="1"/>
</dbReference>
<dbReference type="Gene3D" id="3.90.1150.30">
    <property type="match status" value="1"/>
</dbReference>
<dbReference type="CDD" id="cd08645">
    <property type="entry name" value="FMT_core_GART"/>
    <property type="match status" value="1"/>
</dbReference>
<feature type="binding site" evidence="4">
    <location>
        <position position="88"/>
    </location>
    <ligand>
        <name>(6R)-10-formyltetrahydrofolate</name>
        <dbReference type="ChEBI" id="CHEBI:195366"/>
    </ligand>
</feature>
<dbReference type="EMBL" id="WUBR01000001">
    <property type="protein sequence ID" value="MWV27656.1"/>
    <property type="molecule type" value="Genomic_DNA"/>
</dbReference>
<dbReference type="PANTHER" id="PTHR43369:SF2">
    <property type="entry name" value="PHOSPHORIBOSYLGLYCINAMIDE FORMYLTRANSFERASE"/>
    <property type="match status" value="1"/>
</dbReference>
<dbReference type="HAMAP" id="MF_01930">
    <property type="entry name" value="PurN"/>
    <property type="match status" value="1"/>
</dbReference>
<dbReference type="GO" id="GO:0006189">
    <property type="term" value="P:'de novo' IMP biosynthetic process"/>
    <property type="evidence" value="ECO:0007669"/>
    <property type="project" value="UniProtKB-UniRule"/>
</dbReference>
<dbReference type="GO" id="GO:0005829">
    <property type="term" value="C:cytosol"/>
    <property type="evidence" value="ECO:0007669"/>
    <property type="project" value="TreeGrafter"/>
</dbReference>
<keyword evidence="8" id="KW-1185">Reference proteome</keyword>
<feature type="region of interest" description="Disordered" evidence="5">
    <location>
        <begin position="1"/>
        <end position="20"/>
    </location>
</feature>
<dbReference type="UniPathway" id="UPA00074">
    <property type="reaction ID" value="UER00126"/>
</dbReference>
<evidence type="ECO:0000313" key="7">
    <source>
        <dbReference type="EMBL" id="MWV27656.1"/>
    </source>
</evidence>
<dbReference type="NCBIfam" id="TIGR00639">
    <property type="entry name" value="PurN"/>
    <property type="match status" value="1"/>
</dbReference>
<comment type="similarity">
    <text evidence="4">Belongs to the GART family.</text>
</comment>
<feature type="site" description="Raises pKa of active site His" evidence="4">
    <location>
        <position position="167"/>
    </location>
</feature>
<dbReference type="InterPro" id="IPR004607">
    <property type="entry name" value="GART"/>
</dbReference>
<feature type="binding site" evidence="4">
    <location>
        <position position="129"/>
    </location>
    <ligand>
        <name>(6R)-10-formyltetrahydrofolate</name>
        <dbReference type="ChEBI" id="CHEBI:195366"/>
    </ligand>
</feature>
<comment type="caution">
    <text evidence="7">The sequence shown here is derived from an EMBL/GenBank/DDBJ whole genome shotgun (WGS) entry which is preliminary data.</text>
</comment>
<dbReference type="InterPro" id="IPR002376">
    <property type="entry name" value="Formyl_transf_N"/>
</dbReference>
<keyword evidence="2 4" id="KW-0808">Transferase</keyword>
<feature type="binding site" evidence="4">
    <location>
        <begin position="112"/>
        <end position="115"/>
    </location>
    <ligand>
        <name>(6R)-10-formyltetrahydrofolate</name>
        <dbReference type="ChEBI" id="CHEBI:195366"/>
    </ligand>
</feature>
<sequence length="340" mass="37109">MPKEGPETGPENGPDGVPAKKPAKARIACLLSGNGTTMSALLFQSRLPDCPYEIVLVASNNPDAPGLKIAAAEGIATFAHDHHGMDRREHEKIMDAALRDSGAEYLALCGYMRILTADFVSGWEERMVNTHPSLLPKYKGLDTHQRAIDAGEEFGGCSVHVVTPELDGGPLLGQVPVAILPHDTADSLASRVILAEYQLYPRMVAQYVSRTQRADWLLEKVRSLALSLPETEERDSHGSPGWRTGGKSGKYFAYFQDQFHGTDHIAVLVKTGGADELAGLVETAPGTYFKPAYYGASGWVGIILNQASVDWDHVSDWLERSWRSCAPKRLTRLHDAADDF</sequence>
<dbReference type="RefSeq" id="WP_160485207.1">
    <property type="nucleotide sequence ID" value="NZ_WUBR01000001.1"/>
</dbReference>
<organism evidence="7 8">
    <name type="scientific">Aurantiacibacter rhizosphaerae</name>
    <dbReference type="NCBI Taxonomy" id="2691582"/>
    <lineage>
        <taxon>Bacteria</taxon>
        <taxon>Pseudomonadati</taxon>
        <taxon>Pseudomonadota</taxon>
        <taxon>Alphaproteobacteria</taxon>
        <taxon>Sphingomonadales</taxon>
        <taxon>Erythrobacteraceae</taxon>
        <taxon>Aurantiacibacter</taxon>
    </lineage>
</organism>
<evidence type="ECO:0000259" key="6">
    <source>
        <dbReference type="Pfam" id="PF00551"/>
    </source>
</evidence>
<dbReference type="Pfam" id="PF04237">
    <property type="entry name" value="YjbR"/>
    <property type="match status" value="1"/>
</dbReference>
<dbReference type="GO" id="GO:0004644">
    <property type="term" value="F:phosphoribosylglycinamide formyltransferase activity"/>
    <property type="evidence" value="ECO:0007669"/>
    <property type="project" value="UniProtKB-UniRule"/>
</dbReference>
<gene>
    <name evidence="4 7" type="primary">purN</name>
    <name evidence="7" type="ORF">GRF63_07035</name>
</gene>
<evidence type="ECO:0000313" key="8">
    <source>
        <dbReference type="Proteomes" id="UP000461409"/>
    </source>
</evidence>
<evidence type="ECO:0000256" key="4">
    <source>
        <dbReference type="HAMAP-Rule" id="MF_01930"/>
    </source>
</evidence>
<evidence type="ECO:0000256" key="3">
    <source>
        <dbReference type="ARBA" id="ARBA00022755"/>
    </source>
</evidence>
<keyword evidence="3 4" id="KW-0658">Purine biosynthesis</keyword>
<dbReference type="SUPFAM" id="SSF53328">
    <property type="entry name" value="Formyltransferase"/>
    <property type="match status" value="1"/>
</dbReference>
<protein>
    <recommendedName>
        <fullName evidence="4">Phosphoribosylglycinamide formyltransferase</fullName>
        <ecNumber evidence="4">2.1.2.2</ecNumber>
    </recommendedName>
    <alternativeName>
        <fullName evidence="4">5'-phosphoribosylglycinamide transformylase</fullName>
    </alternativeName>
    <alternativeName>
        <fullName evidence="4">GAR transformylase</fullName>
        <shortName evidence="4">GART</shortName>
    </alternativeName>
</protein>
<dbReference type="Gene3D" id="3.40.50.170">
    <property type="entry name" value="Formyl transferase, N-terminal domain"/>
    <property type="match status" value="1"/>
</dbReference>
<name>A0A844XCE2_9SPHN</name>
<accession>A0A844XCE2</accession>
<dbReference type="InterPro" id="IPR038056">
    <property type="entry name" value="YjbR-like_sf"/>
</dbReference>
<evidence type="ECO:0000256" key="1">
    <source>
        <dbReference type="ARBA" id="ARBA00005054"/>
    </source>
</evidence>
<evidence type="ECO:0000256" key="5">
    <source>
        <dbReference type="SAM" id="MobiDB-lite"/>
    </source>
</evidence>
<proteinExistence type="inferred from homology"/>
<feature type="active site" description="Proton donor" evidence="4">
    <location>
        <position position="131"/>
    </location>
</feature>
<reference evidence="7 8" key="1">
    <citation type="submission" date="2019-12" db="EMBL/GenBank/DDBJ databases">
        <authorList>
            <person name="Lee S.D."/>
        </authorList>
    </citation>
    <scope>NUCLEOTIDE SEQUENCE [LARGE SCALE GENOMIC DNA]</scope>
    <source>
        <strain evidence="7 8">GH3-10</strain>
    </source>
</reference>
<evidence type="ECO:0000256" key="2">
    <source>
        <dbReference type="ARBA" id="ARBA00022679"/>
    </source>
</evidence>
<dbReference type="SUPFAM" id="SSF142906">
    <property type="entry name" value="YjbR-like"/>
    <property type="match status" value="1"/>
</dbReference>
<dbReference type="InterPro" id="IPR036477">
    <property type="entry name" value="Formyl_transf_N_sf"/>
</dbReference>
<dbReference type="Proteomes" id="UP000461409">
    <property type="component" value="Unassembled WGS sequence"/>
</dbReference>
<dbReference type="Pfam" id="PF00551">
    <property type="entry name" value="Formyl_trans_N"/>
    <property type="match status" value="1"/>
</dbReference>
<dbReference type="AlphaFoldDB" id="A0A844XCE2"/>
<comment type="catalytic activity">
    <reaction evidence="4">
        <text>N(1)-(5-phospho-beta-D-ribosyl)glycinamide + (6R)-10-formyltetrahydrofolate = N(2)-formyl-N(1)-(5-phospho-beta-D-ribosyl)glycinamide + (6S)-5,6,7,8-tetrahydrofolate + H(+)</text>
        <dbReference type="Rhea" id="RHEA:15053"/>
        <dbReference type="ChEBI" id="CHEBI:15378"/>
        <dbReference type="ChEBI" id="CHEBI:57453"/>
        <dbReference type="ChEBI" id="CHEBI:143788"/>
        <dbReference type="ChEBI" id="CHEBI:147286"/>
        <dbReference type="ChEBI" id="CHEBI:195366"/>
        <dbReference type="EC" id="2.1.2.2"/>
    </reaction>
</comment>
<comment type="function">
    <text evidence="4">Catalyzes the transfer of a formyl group from 10-formyltetrahydrofolate to 5-phospho-ribosyl-glycinamide (GAR), producing 5-phospho-ribosyl-N-formylglycinamide (FGAR) and tetrahydrofolate.</text>
</comment>
<dbReference type="InterPro" id="IPR058532">
    <property type="entry name" value="YjbR/MT2646/Rv2570-like"/>
</dbReference>